<dbReference type="EC" id="2.7.4.9" evidence="3"/>
<dbReference type="InterPro" id="IPR018094">
    <property type="entry name" value="Thymidylate_kinase"/>
</dbReference>
<proteinExistence type="inferred from homology"/>
<comment type="pathway">
    <text evidence="1">Pyrimidine metabolism; dTTP biosynthesis.</text>
</comment>
<reference evidence="11 12" key="2">
    <citation type="journal article" date="2003" name="Res. Microbiol.">
        <title>Myoviridae bacteriophages of Pseudomonas aeruginosa: a long and complex evolutionary pathway.</title>
        <authorList>
            <person name="Krylov V.N."/>
            <person name="Pleteneva E.A."/>
            <person name="Bourkalsteva M.V."/>
            <person name="Shaburova O.V."/>
            <person name="Volckaert G."/>
            <person name="Sykilinda N.N."/>
            <person name="Kurochkina L.P."/>
            <person name="Mesyanzhinov V.V."/>
        </authorList>
    </citation>
    <scope>NUCLEOTIDE SEQUENCE [LARGE SCALE GENOMIC DNA]</scope>
</reference>
<dbReference type="PANTHER" id="PTHR10344">
    <property type="entry name" value="THYMIDYLATE KINASE"/>
    <property type="match status" value="1"/>
</dbReference>
<comment type="similarity">
    <text evidence="2">Belongs to the thymidylate kinase family.</text>
</comment>
<dbReference type="GO" id="GO:0006227">
    <property type="term" value="P:dUDP biosynthetic process"/>
    <property type="evidence" value="ECO:0007669"/>
    <property type="project" value="TreeGrafter"/>
</dbReference>
<evidence type="ECO:0000259" key="10">
    <source>
        <dbReference type="Pfam" id="PF02223"/>
    </source>
</evidence>
<dbReference type="InterPro" id="IPR039430">
    <property type="entry name" value="Thymidylate_kin-like_dom"/>
</dbReference>
<dbReference type="EMBL" id="AJ697969">
    <property type="protein sequence ID" value="CAG27295.1"/>
    <property type="molecule type" value="Genomic_DNA"/>
</dbReference>
<keyword evidence="5" id="KW-0545">Nucleotide biosynthesis</keyword>
<evidence type="ECO:0000256" key="2">
    <source>
        <dbReference type="ARBA" id="ARBA00009776"/>
    </source>
</evidence>
<dbReference type="GeneID" id="5176708"/>
<dbReference type="NCBIfam" id="TIGR00041">
    <property type="entry name" value="DTMP_kinase"/>
    <property type="match status" value="1"/>
</dbReference>
<evidence type="ECO:0000313" key="12">
    <source>
        <dbReference type="Proteomes" id="UP000001239"/>
    </source>
</evidence>
<dbReference type="GO" id="GO:0006233">
    <property type="term" value="P:dTDP biosynthetic process"/>
    <property type="evidence" value="ECO:0007669"/>
    <property type="project" value="InterPro"/>
</dbReference>
<dbReference type="RefSeq" id="YP_418234.1">
    <property type="nucleotide sequence ID" value="NC_007623.1"/>
</dbReference>
<reference evidence="11 12" key="4">
    <citation type="journal article" date="2005" name="J. Mol. Biol.">
        <title>Genome comparison of Pseudomonas aeruginosa large phages.</title>
        <authorList>
            <person name="Hertveldt K."/>
            <person name="Lavigne R."/>
            <person name="Pleteneva E."/>
            <person name="Sernova N."/>
            <person name="Kurochkina L."/>
            <person name="Korchevskii R."/>
            <person name="Robben J."/>
            <person name="Mesyanzhinov V."/>
            <person name="Krylov V.N."/>
            <person name="Volckaert G."/>
        </authorList>
    </citation>
    <scope>NUCLEOTIDE SEQUENCE</scope>
</reference>
<dbReference type="InterPro" id="IPR027417">
    <property type="entry name" value="P-loop_NTPase"/>
</dbReference>
<evidence type="ECO:0000256" key="9">
    <source>
        <dbReference type="ARBA" id="ARBA00048743"/>
    </source>
</evidence>
<dbReference type="GO" id="GO:0004798">
    <property type="term" value="F:dTMP kinase activity"/>
    <property type="evidence" value="ECO:0007669"/>
    <property type="project" value="UniProtKB-EC"/>
</dbReference>
<evidence type="ECO:0000256" key="3">
    <source>
        <dbReference type="ARBA" id="ARBA00012980"/>
    </source>
</evidence>
<dbReference type="Proteomes" id="UP000001239">
    <property type="component" value="Segment"/>
</dbReference>
<dbReference type="CDD" id="cd01672">
    <property type="entry name" value="TMPK"/>
    <property type="match status" value="1"/>
</dbReference>
<reference evidence="11 12" key="3">
    <citation type="journal article" date="2004" name="Bioinformatics">
        <title>PHIRE, a deterministic approach to reveal regulatory elements in bacteriophage genomes.</title>
        <authorList>
            <person name="Lavigne R."/>
            <person name="Sun W.D."/>
            <person name="Volckaert G."/>
        </authorList>
    </citation>
    <scope>NUCLEOTIDE SEQUENCE [LARGE SCALE GENOMIC DNA]</scope>
</reference>
<dbReference type="GO" id="GO:0005524">
    <property type="term" value="F:ATP binding"/>
    <property type="evidence" value="ECO:0007669"/>
    <property type="project" value="UniProtKB-KW"/>
</dbReference>
<evidence type="ECO:0000256" key="5">
    <source>
        <dbReference type="ARBA" id="ARBA00022727"/>
    </source>
</evidence>
<dbReference type="UniPathway" id="UPA00575"/>
<feature type="domain" description="Thymidylate kinase-like" evidence="10">
    <location>
        <begin position="14"/>
        <end position="203"/>
    </location>
</feature>
<keyword evidence="12" id="KW-1185">Reference proteome</keyword>
<dbReference type="KEGG" id="vg:5176708"/>
<evidence type="ECO:0000256" key="6">
    <source>
        <dbReference type="ARBA" id="ARBA00022741"/>
    </source>
</evidence>
<evidence type="ECO:0000256" key="4">
    <source>
        <dbReference type="ARBA" id="ARBA00022679"/>
    </source>
</evidence>
<dbReference type="GO" id="GO:0006235">
    <property type="term" value="P:dTTP biosynthetic process"/>
    <property type="evidence" value="ECO:0007669"/>
    <property type="project" value="UniProtKB-UniPathway"/>
</dbReference>
<dbReference type="Gene3D" id="3.40.50.300">
    <property type="entry name" value="P-loop containing nucleotide triphosphate hydrolases"/>
    <property type="match status" value="1"/>
</dbReference>
<comment type="catalytic activity">
    <reaction evidence="9">
        <text>dTMP + ATP = dTDP + ADP</text>
        <dbReference type="Rhea" id="RHEA:13517"/>
        <dbReference type="ChEBI" id="CHEBI:30616"/>
        <dbReference type="ChEBI" id="CHEBI:58369"/>
        <dbReference type="ChEBI" id="CHEBI:63528"/>
        <dbReference type="ChEBI" id="CHEBI:456216"/>
        <dbReference type="EC" id="2.7.4.9"/>
    </reaction>
</comment>
<keyword evidence="6" id="KW-0547">Nucleotide-binding</keyword>
<dbReference type="OrthoDB" id="28851at10239"/>
<dbReference type="FunFam" id="3.40.50.300:FF:000225">
    <property type="entry name" value="Thymidylate kinase"/>
    <property type="match status" value="1"/>
</dbReference>
<reference evidence="11 12" key="1">
    <citation type="journal article" date="2002" name="Genetika">
        <title>Phenogenetic characterization of a group of giant Phi KZ-like bacteriophages of Pseudomonas aeruginosa].</title>
        <authorList>
            <person name="Burkal'tseva M.V."/>
            <person name="Krylov V.N."/>
            <person name="Pleteneva E.A."/>
            <person name="Shaburova O.V."/>
            <person name="Krylov S.V."/>
            <person name="Volckaert G."/>
            <person name="Sykilinda N.N."/>
            <person name="Kurochkina L.P."/>
            <person name="Mesyanzhinov V.V."/>
        </authorList>
    </citation>
    <scope>NUCLEOTIDE SEQUENCE [LARGE SCALE GENOMIC DNA]</scope>
</reference>
<protein>
    <recommendedName>
        <fullName evidence="3">dTMP kinase</fullName>
        <ecNumber evidence="3">2.7.4.9</ecNumber>
    </recommendedName>
</protein>
<keyword evidence="7 11" id="KW-0418">Kinase</keyword>
<organism evidence="11 12">
    <name type="scientific">Pseudomonas phage EL</name>
    <dbReference type="NCBI Taxonomy" id="273133"/>
    <lineage>
        <taxon>Viruses</taxon>
        <taxon>Duplodnaviria</taxon>
        <taxon>Heunggongvirae</taxon>
        <taxon>Uroviricota</taxon>
        <taxon>Caudoviricetes</taxon>
        <taxon>Chimalliviridae</taxon>
        <taxon>Elvirus</taxon>
        <taxon>Elvirus EL</taxon>
    </lineage>
</organism>
<evidence type="ECO:0000256" key="8">
    <source>
        <dbReference type="ARBA" id="ARBA00022840"/>
    </source>
</evidence>
<dbReference type="HAMAP" id="MF_00165">
    <property type="entry name" value="Thymidylate_kinase"/>
    <property type="match status" value="1"/>
</dbReference>
<dbReference type="Pfam" id="PF02223">
    <property type="entry name" value="Thymidylate_kin"/>
    <property type="match status" value="1"/>
</dbReference>
<dbReference type="SUPFAM" id="SSF52540">
    <property type="entry name" value="P-loop containing nucleoside triphosphate hydrolases"/>
    <property type="match status" value="1"/>
</dbReference>
<name>Q2Z0N0_9CAUD</name>
<accession>Q2Z0N0</accession>
<keyword evidence="4" id="KW-0808">Transferase</keyword>
<dbReference type="PANTHER" id="PTHR10344:SF4">
    <property type="entry name" value="UMP-CMP KINASE 2, MITOCHONDRIAL"/>
    <property type="match status" value="1"/>
</dbReference>
<evidence type="ECO:0000313" key="11">
    <source>
        <dbReference type="EMBL" id="CAG27295.1"/>
    </source>
</evidence>
<keyword evidence="8" id="KW-0067">ATP-binding</keyword>
<evidence type="ECO:0000256" key="7">
    <source>
        <dbReference type="ARBA" id="ARBA00022777"/>
    </source>
</evidence>
<evidence type="ECO:0000256" key="1">
    <source>
        <dbReference type="ARBA" id="ARBA00004992"/>
    </source>
</evidence>
<sequence length="215" mass="24331">MNFASLYSGMFCVVEGLDGTGKTTVVNRITDWLVERGVDVVKTREPGGTPYCNRIRDLLLSLDEGGEGPCQMTELLLFNAARVQHLETLVKPSLQAGKFVLCDRYVHTTIAYQGEARGLGVGKILELHRLLTQDFWPHFTFILDAPVEVVLDRVHQRGGMNRLDSQTVEFYEKARTAYRRMGQTGRDCALIDATVSEDEVFNQMTTYLERLCNKY</sequence>